<dbReference type="Pfam" id="PF02775">
    <property type="entry name" value="TPP_enzyme_C"/>
    <property type="match status" value="1"/>
</dbReference>
<keyword evidence="3" id="KW-0560">Oxidoreductase</keyword>
<proteinExistence type="predicted"/>
<reference evidence="6" key="1">
    <citation type="journal article" date="2020" name="mSystems">
        <title>Genome- and Community-Level Interaction Insights into Carbon Utilization and Element Cycling Functions of Hydrothermarchaeota in Hydrothermal Sediment.</title>
        <authorList>
            <person name="Zhou Z."/>
            <person name="Liu Y."/>
            <person name="Xu W."/>
            <person name="Pan J."/>
            <person name="Luo Z.H."/>
            <person name="Li M."/>
        </authorList>
    </citation>
    <scope>NUCLEOTIDE SEQUENCE [LARGE SCALE GENOMIC DNA]</scope>
    <source>
        <strain evidence="6">SpSt-23</strain>
    </source>
</reference>
<dbReference type="InterPro" id="IPR029061">
    <property type="entry name" value="THDP-binding"/>
</dbReference>
<dbReference type="Gene3D" id="3.40.50.970">
    <property type="match status" value="1"/>
</dbReference>
<dbReference type="GO" id="GO:0030976">
    <property type="term" value="F:thiamine pyrophosphate binding"/>
    <property type="evidence" value="ECO:0007669"/>
    <property type="project" value="InterPro"/>
</dbReference>
<dbReference type="GO" id="GO:0019164">
    <property type="term" value="F:pyruvate synthase activity"/>
    <property type="evidence" value="ECO:0007669"/>
    <property type="project" value="UniProtKB-ARBA"/>
</dbReference>
<dbReference type="AlphaFoldDB" id="A0A7C2FPL8"/>
<evidence type="ECO:0000256" key="2">
    <source>
        <dbReference type="ARBA" id="ARBA00012691"/>
    </source>
</evidence>
<name>A0A7C2FPL8_9CREN</name>
<protein>
    <recommendedName>
        <fullName evidence="2">2-oxoacid oxidoreductase (ferredoxin)</fullName>
        <ecNumber evidence="2">1.2.7.11</ecNumber>
    </recommendedName>
</protein>
<dbReference type="EC" id="1.2.7.11" evidence="2"/>
<evidence type="ECO:0000313" key="6">
    <source>
        <dbReference type="EMBL" id="HEF87679.1"/>
    </source>
</evidence>
<evidence type="ECO:0000256" key="4">
    <source>
        <dbReference type="ARBA" id="ARBA00048893"/>
    </source>
</evidence>
<dbReference type="GO" id="GO:0018491">
    <property type="term" value="F:2-oxobutyrate synthase activity"/>
    <property type="evidence" value="ECO:0007669"/>
    <property type="project" value="UniProtKB-ARBA"/>
</dbReference>
<dbReference type="InterPro" id="IPR011766">
    <property type="entry name" value="TPP_enzyme_TPP-bd"/>
</dbReference>
<gene>
    <name evidence="6" type="ORF">ENP55_05250</name>
</gene>
<comment type="caution">
    <text evidence="6">The sequence shown here is derived from an EMBL/GenBank/DDBJ whole genome shotgun (WGS) entry which is preliminary data.</text>
</comment>
<accession>A0A7C2FPL8</accession>
<organism evidence="6">
    <name type="scientific">Thermosphaera aggregans</name>
    <dbReference type="NCBI Taxonomy" id="54254"/>
    <lineage>
        <taxon>Archaea</taxon>
        <taxon>Thermoproteota</taxon>
        <taxon>Thermoprotei</taxon>
        <taxon>Desulfurococcales</taxon>
        <taxon>Desulfurococcaceae</taxon>
        <taxon>Thermosphaera</taxon>
    </lineage>
</organism>
<sequence>MALTLKLHPLDKHLRTDRIPTLYCPGCGLGIGLGAMLRALQKRIEEGLISQDSVVWVGGIGCSARLSFYVNYDSAHVLHGRAIPFAVGVKLANPELTVIVVGGDGDIAGIGGNHLMHAARRNIDIITVMFTNFVYAMTGGQVAPTTPLGVRTTTTPHGNPEPPLDVVRVVSSLNANYVARASITTPHYIEQYFYKALGMRGFRFIEVVSTCPEVYGRHIGLRDPVEMYNELKKRVVYKPRPTIEEAVINWEKGIVIGEYIIRDNPGFIDSLRGGVK</sequence>
<dbReference type="EMBL" id="DSJT01000026">
    <property type="protein sequence ID" value="HEF87679.1"/>
    <property type="molecule type" value="Genomic_DNA"/>
</dbReference>
<evidence type="ECO:0000256" key="3">
    <source>
        <dbReference type="ARBA" id="ARBA00023002"/>
    </source>
</evidence>
<dbReference type="SUPFAM" id="SSF52518">
    <property type="entry name" value="Thiamin diphosphate-binding fold (THDP-binding)"/>
    <property type="match status" value="1"/>
</dbReference>
<dbReference type="InterPro" id="IPR051457">
    <property type="entry name" value="2-oxoacid:Fd_oxidoreductase"/>
</dbReference>
<feature type="domain" description="Thiamine pyrophosphate enzyme TPP-binding" evidence="5">
    <location>
        <begin position="67"/>
        <end position="207"/>
    </location>
</feature>
<dbReference type="PANTHER" id="PTHR48084">
    <property type="entry name" value="2-OXOGLUTARATE OXIDOREDUCTASE SUBUNIT KORB-RELATED"/>
    <property type="match status" value="1"/>
</dbReference>
<evidence type="ECO:0000256" key="1">
    <source>
        <dbReference type="ARBA" id="ARBA00011631"/>
    </source>
</evidence>
<dbReference type="PANTHER" id="PTHR48084:SF1">
    <property type="entry name" value="2-OXOGLUTARATE SYNTHASE SUBUNIT KORB"/>
    <property type="match status" value="1"/>
</dbReference>
<comment type="subunit">
    <text evidence="1">Heterodimer composed of an alpha and a beta subunit.</text>
</comment>
<comment type="catalytic activity">
    <reaction evidence="4">
        <text>a 2-oxocarboxylate + 2 oxidized [2Fe-2S]-[ferredoxin] + CoA = an acyl-CoA + 2 reduced [2Fe-2S]-[ferredoxin] + CO2 + H(+)</text>
        <dbReference type="Rhea" id="RHEA:42316"/>
        <dbReference type="Rhea" id="RHEA-COMP:10000"/>
        <dbReference type="Rhea" id="RHEA-COMP:10001"/>
        <dbReference type="ChEBI" id="CHEBI:15378"/>
        <dbReference type="ChEBI" id="CHEBI:16526"/>
        <dbReference type="ChEBI" id="CHEBI:33737"/>
        <dbReference type="ChEBI" id="CHEBI:33738"/>
        <dbReference type="ChEBI" id="CHEBI:35179"/>
        <dbReference type="ChEBI" id="CHEBI:57287"/>
        <dbReference type="ChEBI" id="CHEBI:58342"/>
        <dbReference type="EC" id="1.2.7.11"/>
    </reaction>
</comment>
<evidence type="ECO:0000259" key="5">
    <source>
        <dbReference type="Pfam" id="PF02775"/>
    </source>
</evidence>